<keyword evidence="3" id="KW-1185">Reference proteome</keyword>
<comment type="caution">
    <text evidence="2">The sequence shown here is derived from an EMBL/GenBank/DDBJ whole genome shotgun (WGS) entry which is preliminary data.</text>
</comment>
<organism evidence="2 3">
    <name type="scientific">Xylaria bambusicola</name>
    <dbReference type="NCBI Taxonomy" id="326684"/>
    <lineage>
        <taxon>Eukaryota</taxon>
        <taxon>Fungi</taxon>
        <taxon>Dikarya</taxon>
        <taxon>Ascomycota</taxon>
        <taxon>Pezizomycotina</taxon>
        <taxon>Sordariomycetes</taxon>
        <taxon>Xylariomycetidae</taxon>
        <taxon>Xylariales</taxon>
        <taxon>Xylariaceae</taxon>
        <taxon>Xylaria</taxon>
    </lineage>
</organism>
<dbReference type="Proteomes" id="UP001305414">
    <property type="component" value="Unassembled WGS sequence"/>
</dbReference>
<protein>
    <submittedName>
        <fullName evidence="2">Uncharacterized protein</fullName>
    </submittedName>
</protein>
<evidence type="ECO:0000313" key="2">
    <source>
        <dbReference type="EMBL" id="KAK5624500.1"/>
    </source>
</evidence>
<sequence length="260" mass="28565">MSSKPSGPSPMGDICRSEASPPPSVPSMLLPSWAVMICRCGDSDDAACCCCTAAAAARRLGSSWREASYMRQMTSRERRAASDQSSMASMSSIIVSICFCQSGTRGLSHCQKMETSGIMAAWYRNQTAFQPDIWLRVHSRAISSMVCFARSRQASMAAISCSAACDAPLEARFSSTGRCRSIRRFWYRHFMRQRAMYRGSAQGSLVRSSQGRLLYQFTSWPSRLQRSSVRRSGDIASMSCTAVAILQNLIFSTSGRIPAC</sequence>
<evidence type="ECO:0000313" key="3">
    <source>
        <dbReference type="Proteomes" id="UP001305414"/>
    </source>
</evidence>
<feature type="compositionally biased region" description="Low complexity" evidence="1">
    <location>
        <begin position="1"/>
        <end position="12"/>
    </location>
</feature>
<gene>
    <name evidence="2" type="ORF">RRF57_000216</name>
</gene>
<dbReference type="EMBL" id="JAWHQM010000001">
    <property type="protein sequence ID" value="KAK5624500.1"/>
    <property type="molecule type" value="Genomic_DNA"/>
</dbReference>
<proteinExistence type="predicted"/>
<accession>A0AAN7YTZ2</accession>
<evidence type="ECO:0000256" key="1">
    <source>
        <dbReference type="SAM" id="MobiDB-lite"/>
    </source>
</evidence>
<feature type="region of interest" description="Disordered" evidence="1">
    <location>
        <begin position="1"/>
        <end position="23"/>
    </location>
</feature>
<name>A0AAN7YTZ2_9PEZI</name>
<dbReference type="AlphaFoldDB" id="A0AAN7YTZ2"/>
<reference evidence="2 3" key="1">
    <citation type="submission" date="2023-10" db="EMBL/GenBank/DDBJ databases">
        <title>Draft genome sequence of Xylaria bambusicola isolate GMP-LS, the root and basal stem rot pathogen of sugarcane in Indonesia.</title>
        <authorList>
            <person name="Selvaraj P."/>
            <person name="Muralishankar V."/>
            <person name="Muruganantham S."/>
            <person name="Sp S."/>
            <person name="Haryani S."/>
            <person name="Lau K.J.X."/>
            <person name="Naqvi N.I."/>
        </authorList>
    </citation>
    <scope>NUCLEOTIDE SEQUENCE [LARGE SCALE GENOMIC DNA]</scope>
    <source>
        <strain evidence="2">GMP-LS</strain>
    </source>
</reference>